<keyword evidence="8 11" id="KW-1133">Transmembrane helix</keyword>
<evidence type="ECO:0000256" key="11">
    <source>
        <dbReference type="HAMAP-Rule" id="MF_00276"/>
    </source>
</evidence>
<keyword evidence="1 11" id="KW-0813">Transport</keyword>
<comment type="subcellular location">
    <subcellularLocation>
        <location evidence="11">Cell membrane</location>
        <topology evidence="11">Single-pass membrane protein</topology>
    </subcellularLocation>
</comment>
<comment type="similarity">
    <text evidence="11">Belongs to the KdpC family.</text>
</comment>
<keyword evidence="2 11" id="KW-1003">Cell membrane</keyword>
<evidence type="ECO:0000313" key="12">
    <source>
        <dbReference type="EMBL" id="SHH99347.1"/>
    </source>
</evidence>
<dbReference type="GO" id="GO:0005524">
    <property type="term" value="F:ATP binding"/>
    <property type="evidence" value="ECO:0007669"/>
    <property type="project" value="UniProtKB-UniRule"/>
</dbReference>
<dbReference type="AlphaFoldDB" id="A0A1M5XHP1"/>
<dbReference type="RefSeq" id="WP_072832120.1">
    <property type="nucleotide sequence ID" value="NZ_FQXP01000008.1"/>
</dbReference>
<evidence type="ECO:0000256" key="5">
    <source>
        <dbReference type="ARBA" id="ARBA00022741"/>
    </source>
</evidence>
<dbReference type="PIRSF" id="PIRSF001296">
    <property type="entry name" value="K_ATPase_KdpC"/>
    <property type="match status" value="1"/>
</dbReference>
<dbReference type="OrthoDB" id="9809491at2"/>
<evidence type="ECO:0000313" key="13">
    <source>
        <dbReference type="Proteomes" id="UP000184526"/>
    </source>
</evidence>
<evidence type="ECO:0000256" key="8">
    <source>
        <dbReference type="ARBA" id="ARBA00022989"/>
    </source>
</evidence>
<keyword evidence="10 11" id="KW-0472">Membrane</keyword>
<dbReference type="GO" id="GO:0008556">
    <property type="term" value="F:P-type potassium transmembrane transporter activity"/>
    <property type="evidence" value="ECO:0007669"/>
    <property type="project" value="InterPro"/>
</dbReference>
<keyword evidence="7 11" id="KW-0630">Potassium</keyword>
<evidence type="ECO:0000256" key="1">
    <source>
        <dbReference type="ARBA" id="ARBA00022448"/>
    </source>
</evidence>
<dbReference type="PANTHER" id="PTHR30042">
    <property type="entry name" value="POTASSIUM-TRANSPORTING ATPASE C CHAIN"/>
    <property type="match status" value="1"/>
</dbReference>
<evidence type="ECO:0000256" key="9">
    <source>
        <dbReference type="ARBA" id="ARBA00023065"/>
    </source>
</evidence>
<dbReference type="HAMAP" id="MF_00276">
    <property type="entry name" value="KdpC"/>
    <property type="match status" value="1"/>
</dbReference>
<dbReference type="STRING" id="1121306.SAMN02745196_02263"/>
<dbReference type="Proteomes" id="UP000184526">
    <property type="component" value="Unassembled WGS sequence"/>
</dbReference>
<evidence type="ECO:0000256" key="10">
    <source>
        <dbReference type="ARBA" id="ARBA00023136"/>
    </source>
</evidence>
<protein>
    <recommendedName>
        <fullName evidence="11">Potassium-transporting ATPase KdpC subunit</fullName>
    </recommendedName>
    <alternativeName>
        <fullName evidence="11">ATP phosphohydrolase [potassium-transporting] C chain</fullName>
    </alternativeName>
    <alternativeName>
        <fullName evidence="11">Potassium-binding and translocating subunit C</fullName>
    </alternativeName>
    <alternativeName>
        <fullName evidence="11">Potassium-translocating ATPase C chain</fullName>
    </alternativeName>
</protein>
<dbReference type="GO" id="GO:0005886">
    <property type="term" value="C:plasma membrane"/>
    <property type="evidence" value="ECO:0007669"/>
    <property type="project" value="UniProtKB-SubCell"/>
</dbReference>
<reference evidence="12 13" key="1">
    <citation type="submission" date="2016-11" db="EMBL/GenBank/DDBJ databases">
        <authorList>
            <person name="Jaros S."/>
            <person name="Januszkiewicz K."/>
            <person name="Wedrychowicz H."/>
        </authorList>
    </citation>
    <scope>NUCLEOTIDE SEQUENCE [LARGE SCALE GENOMIC DNA]</scope>
    <source>
        <strain evidence="12 13">DSM 3089</strain>
    </source>
</reference>
<dbReference type="PANTHER" id="PTHR30042:SF2">
    <property type="entry name" value="POTASSIUM-TRANSPORTING ATPASE KDPC SUBUNIT"/>
    <property type="match status" value="1"/>
</dbReference>
<keyword evidence="4 11" id="KW-0812">Transmembrane</keyword>
<organism evidence="12 13">
    <name type="scientific">Clostridium collagenovorans DSM 3089</name>
    <dbReference type="NCBI Taxonomy" id="1121306"/>
    <lineage>
        <taxon>Bacteria</taxon>
        <taxon>Bacillati</taxon>
        <taxon>Bacillota</taxon>
        <taxon>Clostridia</taxon>
        <taxon>Eubacteriales</taxon>
        <taxon>Clostridiaceae</taxon>
        <taxon>Clostridium</taxon>
    </lineage>
</organism>
<keyword evidence="3 11" id="KW-0633">Potassium transport</keyword>
<dbReference type="NCBIfam" id="NF001454">
    <property type="entry name" value="PRK00315.1"/>
    <property type="match status" value="1"/>
</dbReference>
<sequence length="190" mass="20942">MKKGMKKTLRAALVCIIILSVICGIIYPAIVTFASQLCFNNKANGSIVTVKLKDGSEVSYGSKLIAQEFTEPKYLIGRPSNDNGPSNLSPVGKEQGKLVEERIKWWHEFDPENKADIPMDLVTVSGSGVDPNISKDAAEYQVKRIAKARGINEEDVRKAIIKHTEGRTFGILGESRVNVLMVNLELDKLI</sequence>
<evidence type="ECO:0000256" key="6">
    <source>
        <dbReference type="ARBA" id="ARBA00022840"/>
    </source>
</evidence>
<keyword evidence="13" id="KW-1185">Reference proteome</keyword>
<dbReference type="Pfam" id="PF02669">
    <property type="entry name" value="KdpC"/>
    <property type="match status" value="1"/>
</dbReference>
<gene>
    <name evidence="11" type="primary">kdpC</name>
    <name evidence="12" type="ORF">SAMN02745196_02263</name>
</gene>
<proteinExistence type="inferred from homology"/>
<dbReference type="EMBL" id="FQXP01000008">
    <property type="protein sequence ID" value="SHH99347.1"/>
    <property type="molecule type" value="Genomic_DNA"/>
</dbReference>
<evidence type="ECO:0000256" key="3">
    <source>
        <dbReference type="ARBA" id="ARBA00022538"/>
    </source>
</evidence>
<dbReference type="NCBIfam" id="TIGR00681">
    <property type="entry name" value="kdpC"/>
    <property type="match status" value="1"/>
</dbReference>
<accession>A0A1M5XHP1</accession>
<name>A0A1M5XHP1_9CLOT</name>
<evidence type="ECO:0000256" key="4">
    <source>
        <dbReference type="ARBA" id="ARBA00022692"/>
    </source>
</evidence>
<comment type="function">
    <text evidence="11">Part of the high-affinity ATP-driven potassium transport (or Kdp) system, which catalyzes the hydrolysis of ATP coupled with the electrogenic transport of potassium into the cytoplasm. This subunit acts as a catalytic chaperone that increases the ATP-binding affinity of the ATP-hydrolyzing subunit KdpB by the formation of a transient KdpB/KdpC/ATP ternary complex.</text>
</comment>
<evidence type="ECO:0000256" key="7">
    <source>
        <dbReference type="ARBA" id="ARBA00022958"/>
    </source>
</evidence>
<keyword evidence="9 11" id="KW-0406">Ion transport</keyword>
<comment type="subunit">
    <text evidence="11">The system is composed of three essential subunits: KdpA, KdpB and KdpC.</text>
</comment>
<keyword evidence="5 11" id="KW-0547">Nucleotide-binding</keyword>
<dbReference type="InterPro" id="IPR003820">
    <property type="entry name" value="KdpC"/>
</dbReference>
<evidence type="ECO:0000256" key="2">
    <source>
        <dbReference type="ARBA" id="ARBA00022475"/>
    </source>
</evidence>
<keyword evidence="6 11" id="KW-0067">ATP-binding</keyword>